<dbReference type="InterPro" id="IPR025724">
    <property type="entry name" value="GAG-pre-integrase_dom"/>
</dbReference>
<dbReference type="InterPro" id="IPR012337">
    <property type="entry name" value="RNaseH-like_sf"/>
</dbReference>
<gene>
    <name evidence="2" type="ORF">PR001_g21314</name>
    <name evidence="3" type="ORF">PR003_g19042</name>
</gene>
<dbReference type="Gene3D" id="3.30.420.10">
    <property type="entry name" value="Ribonuclease H-like superfamily/Ribonuclease H"/>
    <property type="match status" value="1"/>
</dbReference>
<dbReference type="InterPro" id="IPR039537">
    <property type="entry name" value="Retrotran_Ty1/copia-like"/>
</dbReference>
<accession>A0A6A3JCH7</accession>
<feature type="domain" description="GAG-pre-integrase" evidence="1">
    <location>
        <begin position="88"/>
        <end position="135"/>
    </location>
</feature>
<dbReference type="Proteomes" id="UP000429607">
    <property type="component" value="Unassembled WGS sequence"/>
</dbReference>
<comment type="caution">
    <text evidence="2">The sequence shown here is derived from an EMBL/GenBank/DDBJ whole genome shotgun (WGS) entry which is preliminary data.</text>
</comment>
<evidence type="ECO:0000313" key="2">
    <source>
        <dbReference type="EMBL" id="KAE8991128.1"/>
    </source>
</evidence>
<proteinExistence type="predicted"/>
<dbReference type="PANTHER" id="PTHR42648">
    <property type="entry name" value="TRANSPOSASE, PUTATIVE-RELATED"/>
    <property type="match status" value="1"/>
</dbReference>
<dbReference type="EMBL" id="QXFV01002211">
    <property type="protein sequence ID" value="KAE8991128.1"/>
    <property type="molecule type" value="Genomic_DNA"/>
</dbReference>
<dbReference type="GO" id="GO:0003676">
    <property type="term" value="F:nucleic acid binding"/>
    <property type="evidence" value="ECO:0007669"/>
    <property type="project" value="InterPro"/>
</dbReference>
<organism evidence="2 4">
    <name type="scientific">Phytophthora rubi</name>
    <dbReference type="NCBI Taxonomy" id="129364"/>
    <lineage>
        <taxon>Eukaryota</taxon>
        <taxon>Sar</taxon>
        <taxon>Stramenopiles</taxon>
        <taxon>Oomycota</taxon>
        <taxon>Peronosporomycetes</taxon>
        <taxon>Peronosporales</taxon>
        <taxon>Peronosporaceae</taxon>
        <taxon>Phytophthora</taxon>
    </lineage>
</organism>
<dbReference type="EMBL" id="QXFT01001572">
    <property type="protein sequence ID" value="KAE9315233.1"/>
    <property type="molecule type" value="Genomic_DNA"/>
</dbReference>
<evidence type="ECO:0000313" key="5">
    <source>
        <dbReference type="Proteomes" id="UP000434957"/>
    </source>
</evidence>
<dbReference type="Pfam" id="PF13976">
    <property type="entry name" value="gag_pre-integrs"/>
    <property type="match status" value="1"/>
</dbReference>
<dbReference type="InterPro" id="IPR036397">
    <property type="entry name" value="RNaseH_sf"/>
</dbReference>
<dbReference type="PANTHER" id="PTHR42648:SF28">
    <property type="entry name" value="TRANSPOSON-ENCODED PROTEIN WITH RIBONUCLEASE H-LIKE AND RETROVIRUS ZINC FINGER-LIKE DOMAINS"/>
    <property type="match status" value="1"/>
</dbReference>
<dbReference type="AlphaFoldDB" id="A0A6A3JCH7"/>
<evidence type="ECO:0000313" key="4">
    <source>
        <dbReference type="Proteomes" id="UP000429607"/>
    </source>
</evidence>
<evidence type="ECO:0000259" key="1">
    <source>
        <dbReference type="Pfam" id="PF13976"/>
    </source>
</evidence>
<sequence length="269" mass="30759">MYVDNVFYVPDAVFGLFSPGLAHKQGFEFAYDQAIRRFIISYEGRRVVVATPQEATWGFQASYPSEGDVERPVDRPLANYTMAEGVGTLQRWHKQRMRHICSQYLMTMVDKGLVQGMMLTQRQQDTCDACHLAKQKKKKKKHHNKLDRATKEPNQVVYVDLIFPGKGNGSRFEGVLVIMDGYSRMIKKVITHKVTQVLTDKGDEFVNEAIDAWKNSRGIGHIQSLVEMPKAMMEQSGLARSLWPEAMRNAVYIKNRAYNKGTQGVPYLY</sequence>
<evidence type="ECO:0000313" key="3">
    <source>
        <dbReference type="EMBL" id="KAE9315233.1"/>
    </source>
</evidence>
<name>A0A6A3JCH7_9STRA</name>
<keyword evidence="5" id="KW-1185">Reference proteome</keyword>
<reference evidence="2 4" key="1">
    <citation type="submission" date="2018-09" db="EMBL/GenBank/DDBJ databases">
        <title>Genomic investigation of the strawberry pathogen Phytophthora fragariae indicates pathogenicity is determined by transcriptional variation in three key races.</title>
        <authorList>
            <person name="Adams T.M."/>
            <person name="Armitage A.D."/>
            <person name="Sobczyk M.K."/>
            <person name="Bates H.J."/>
            <person name="Dunwell J.M."/>
            <person name="Nellist C.F."/>
            <person name="Harrison R.J."/>
        </authorList>
    </citation>
    <scope>NUCLEOTIDE SEQUENCE [LARGE SCALE GENOMIC DNA]</scope>
    <source>
        <strain evidence="2 4">SCRP249</strain>
        <strain evidence="3 5">SCRP333</strain>
    </source>
</reference>
<dbReference type="Proteomes" id="UP000434957">
    <property type="component" value="Unassembled WGS sequence"/>
</dbReference>
<protein>
    <recommendedName>
        <fullName evidence="1">GAG-pre-integrase domain-containing protein</fullName>
    </recommendedName>
</protein>
<dbReference type="SUPFAM" id="SSF53098">
    <property type="entry name" value="Ribonuclease H-like"/>
    <property type="match status" value="1"/>
</dbReference>